<dbReference type="EMBL" id="DRWR01000114">
    <property type="protein sequence ID" value="HHQ16522.1"/>
    <property type="molecule type" value="Genomic_DNA"/>
</dbReference>
<organism evidence="2">
    <name type="scientific">Thermodesulfobacterium geofontis</name>
    <dbReference type="NCBI Taxonomy" id="1295609"/>
    <lineage>
        <taxon>Bacteria</taxon>
        <taxon>Pseudomonadati</taxon>
        <taxon>Thermodesulfobacteriota</taxon>
        <taxon>Thermodesulfobacteria</taxon>
        <taxon>Thermodesulfobacteriales</taxon>
        <taxon>Thermodesulfobacteriaceae</taxon>
        <taxon>Thermodesulfobacterium</taxon>
    </lineage>
</organism>
<accession>A0A7V5XHE1</accession>
<sequence>MAKNILYYQAGNITFYKKKIFKVFDRKIGVISVKDVIFIKKNYPLKAKKHLKKIIDEEISTLFSSENFSFFYQILNETSSQIEVGIWGFDKSIKDELINKYQCSYIIPEPLCFFSEIPLLLIYKSQDMYVFIHLFKNRVLNFLTLKELNKESINLFLKSIKNISTIKSYIADETLQNYFTGFDLQTEDPPSYQLFLDYINFIQFKNFKVKHFSFKLEPFFFLRILAYSFLSLTVAFLLSSKNYDEKIKEIDKKVNAIKVGETNSREKKILQELEKIRANKQDVLYILNSLEEILPKGTAVKKLSISEETADLTLSTNDPLIVINNLNFEKCFSYVKLSSPINKEEGSYLINIKVGLNKCKLID</sequence>
<reference evidence="2" key="1">
    <citation type="journal article" date="2020" name="mSystems">
        <title>Genome- and Community-Level Interaction Insights into Carbon Utilization and Element Cycling Functions of Hydrothermarchaeota in Hydrothermal Sediment.</title>
        <authorList>
            <person name="Zhou Z."/>
            <person name="Liu Y."/>
            <person name="Xu W."/>
            <person name="Pan J."/>
            <person name="Luo Z.H."/>
            <person name="Li M."/>
        </authorList>
    </citation>
    <scope>NUCLEOTIDE SEQUENCE [LARGE SCALE GENOMIC DNA]</scope>
    <source>
        <strain evidence="2">SpSt-106</strain>
    </source>
</reference>
<gene>
    <name evidence="2" type="ORF">ENM15_06905</name>
</gene>
<evidence type="ECO:0000313" key="2">
    <source>
        <dbReference type="EMBL" id="HHQ16522.1"/>
    </source>
</evidence>
<evidence type="ECO:0008006" key="3">
    <source>
        <dbReference type="Google" id="ProtNLM"/>
    </source>
</evidence>
<evidence type="ECO:0000256" key="1">
    <source>
        <dbReference type="SAM" id="Phobius"/>
    </source>
</evidence>
<keyword evidence="1" id="KW-0472">Membrane</keyword>
<feature type="transmembrane region" description="Helical" evidence="1">
    <location>
        <begin position="220"/>
        <end position="238"/>
    </location>
</feature>
<keyword evidence="1" id="KW-0812">Transmembrane</keyword>
<keyword evidence="1" id="KW-1133">Transmembrane helix</keyword>
<protein>
    <recommendedName>
        <fullName evidence="3">Fimbrial assembly family protein</fullName>
    </recommendedName>
</protein>
<proteinExistence type="predicted"/>
<name>A0A7V5XHE1_9BACT</name>
<comment type="caution">
    <text evidence="2">The sequence shown here is derived from an EMBL/GenBank/DDBJ whole genome shotgun (WGS) entry which is preliminary data.</text>
</comment>
<dbReference type="AlphaFoldDB" id="A0A7V5XHE1"/>